<organism evidence="13 14">
    <name type="scientific">Taenia crassiceps</name>
    <dbReference type="NCBI Taxonomy" id="6207"/>
    <lineage>
        <taxon>Eukaryota</taxon>
        <taxon>Metazoa</taxon>
        <taxon>Spiralia</taxon>
        <taxon>Lophotrochozoa</taxon>
        <taxon>Platyhelminthes</taxon>
        <taxon>Cestoda</taxon>
        <taxon>Eucestoda</taxon>
        <taxon>Cyclophyllidea</taxon>
        <taxon>Taeniidae</taxon>
        <taxon>Taenia</taxon>
    </lineage>
</organism>
<keyword evidence="14" id="KW-1185">Reference proteome</keyword>
<keyword evidence="8 11" id="KW-0694">RNA-binding</keyword>
<comment type="catalytic activity">
    <reaction evidence="11">
        <text>ribonucleotidyl-uridine-RNA = a 5'-end dephospho-uridine-RNA + a 3'-end 2',3'-cyclophospho-ribonucleotide-RNA</text>
        <dbReference type="Rhea" id="RHEA:67792"/>
        <dbReference type="Rhea" id="RHEA-COMP:10464"/>
        <dbReference type="Rhea" id="RHEA-COMP:17354"/>
        <dbReference type="Rhea" id="RHEA-COMP:17356"/>
        <dbReference type="ChEBI" id="CHEBI:83064"/>
        <dbReference type="ChEBI" id="CHEBI:173117"/>
        <dbReference type="ChEBI" id="CHEBI:173224"/>
    </reaction>
</comment>
<evidence type="ECO:0000256" key="7">
    <source>
        <dbReference type="ARBA" id="ARBA00022801"/>
    </source>
</evidence>
<keyword evidence="4 11" id="KW-0540">Nuclease</keyword>
<dbReference type="EC" id="4.6.1.-" evidence="11"/>
<sequence>MSSRLAGDSLGKYNAPRELMESSVFTCLTGMGPGWLEVIALLVLNPALVSIEDAPEQAFMPFVVMSFISSVQQLSKLGFGEVQHMTTKYQDMTICQFMHIPNESTPPVYLTAVGTNTCDLGVLTSLEVSLRPLLGVLASKAAERFEQEALLTRTDAGGHIYRILLQLLISLNWVAMCIGRNRAFLWLAVVFCLILLVESQKKRGKNPDFEKLVNKLWELDVNRLEIDKDLVLNLQGFITQPPEDKAPEPLFTFVNGTRLYNTPTFRAFIELKKFYDPNVLMVESTSPEKVQSQKAFLDAILATPVMAEVRRYLEDKKLASADDEEFKELLGHLWFAGVKRKRRLSSSAFEHVFLGEGRGTRVLGFHYWLQLYLQEHEGNLNYLGFYGKNRSGLKNLLSVAFMWNSGWMKDHATFLIGTSPEFEMGVYTAAFLTMNSIWPDGYRYALSLRLNQSRLAIQCYRNTQATLGSCYVI</sequence>
<evidence type="ECO:0000256" key="8">
    <source>
        <dbReference type="ARBA" id="ARBA00022884"/>
    </source>
</evidence>
<evidence type="ECO:0000256" key="11">
    <source>
        <dbReference type="RuleBase" id="RU367085"/>
    </source>
</evidence>
<reference evidence="13 14" key="1">
    <citation type="journal article" date="2022" name="Front. Cell. Infect. Microbiol.">
        <title>The Genomes of Two Strains of Taenia crassiceps the Animal Model for the Study of Human Cysticercosis.</title>
        <authorList>
            <person name="Bobes R.J."/>
            <person name="Estrada K."/>
            <person name="Rios-Valencia D.G."/>
            <person name="Calderon-Gallegos A."/>
            <person name="de la Torre P."/>
            <person name="Carrero J.C."/>
            <person name="Sanchez-Flores A."/>
            <person name="Laclette J.P."/>
        </authorList>
    </citation>
    <scope>NUCLEOTIDE SEQUENCE [LARGE SCALE GENOMIC DNA]</scope>
    <source>
        <strain evidence="13">WFUcys</strain>
    </source>
</reference>
<evidence type="ECO:0000256" key="2">
    <source>
        <dbReference type="ARBA" id="ARBA00010168"/>
    </source>
</evidence>
<dbReference type="Pfam" id="PF09412">
    <property type="entry name" value="XendoU"/>
    <property type="match status" value="1"/>
</dbReference>
<evidence type="ECO:0000256" key="9">
    <source>
        <dbReference type="ARBA" id="ARBA00023211"/>
    </source>
</evidence>
<dbReference type="CDD" id="cd21159">
    <property type="entry name" value="XendoU"/>
    <property type="match status" value="1"/>
</dbReference>
<dbReference type="InterPro" id="IPR039787">
    <property type="entry name" value="ENDOU"/>
</dbReference>
<dbReference type="Gene3D" id="3.30.450.30">
    <property type="entry name" value="Dynein light chain 2a, cytoplasmic"/>
    <property type="match status" value="1"/>
</dbReference>
<protein>
    <recommendedName>
        <fullName evidence="11">Uridylate-specific endoribonuclease</fullName>
        <ecNumber evidence="11">4.6.1.-</ecNumber>
    </recommendedName>
</protein>
<dbReference type="InterPro" id="IPR018998">
    <property type="entry name" value="EndoU_C"/>
</dbReference>
<evidence type="ECO:0000256" key="4">
    <source>
        <dbReference type="ARBA" id="ARBA00022722"/>
    </source>
</evidence>
<proteinExistence type="inferred from homology"/>
<evidence type="ECO:0000313" key="13">
    <source>
        <dbReference type="EMBL" id="KAL5103059.1"/>
    </source>
</evidence>
<dbReference type="Pfam" id="PF08923">
    <property type="entry name" value="MAPKK1_Int"/>
    <property type="match status" value="1"/>
</dbReference>
<keyword evidence="9 11" id="KW-0464">Manganese</keyword>
<comment type="subunit">
    <text evidence="3 11">Monomer.</text>
</comment>
<dbReference type="InterPro" id="IPR037227">
    <property type="entry name" value="EndoU-like"/>
</dbReference>
<evidence type="ECO:0000259" key="12">
    <source>
        <dbReference type="PROSITE" id="PS51959"/>
    </source>
</evidence>
<dbReference type="InterPro" id="IPR015019">
    <property type="entry name" value="LAMTOR3"/>
</dbReference>
<keyword evidence="6 11" id="KW-0255">Endonuclease</keyword>
<feature type="domain" description="EndoU" evidence="12">
    <location>
        <begin position="205"/>
        <end position="473"/>
    </location>
</feature>
<evidence type="ECO:0000256" key="3">
    <source>
        <dbReference type="ARBA" id="ARBA00011245"/>
    </source>
</evidence>
<keyword evidence="5 11" id="KW-0479">Metal-binding</keyword>
<dbReference type="SUPFAM" id="SSF142877">
    <property type="entry name" value="EndoU-like"/>
    <property type="match status" value="1"/>
</dbReference>
<keyword evidence="10" id="KW-0456">Lyase</keyword>
<evidence type="ECO:0000313" key="14">
    <source>
        <dbReference type="Proteomes" id="UP001651158"/>
    </source>
</evidence>
<accession>A0ABR4Q0N0</accession>
<dbReference type="Proteomes" id="UP001651158">
    <property type="component" value="Unassembled WGS sequence"/>
</dbReference>
<gene>
    <name evidence="13" type="ORF">TcWFU_004419</name>
</gene>
<evidence type="ECO:0000256" key="10">
    <source>
        <dbReference type="ARBA" id="ARBA00023239"/>
    </source>
</evidence>
<keyword evidence="7 11" id="KW-0378">Hydrolase</keyword>
<dbReference type="SUPFAM" id="SSF103196">
    <property type="entry name" value="Roadblock/LC7 domain"/>
    <property type="match status" value="1"/>
</dbReference>
<dbReference type="SMART" id="SM01278">
    <property type="entry name" value="MAPKK1_Int"/>
    <property type="match status" value="1"/>
</dbReference>
<comment type="caution">
    <text evidence="13">The sequence shown here is derived from an EMBL/GenBank/DDBJ whole genome shotgun (WGS) entry which is preliminary data.</text>
</comment>
<evidence type="ECO:0000256" key="6">
    <source>
        <dbReference type="ARBA" id="ARBA00022759"/>
    </source>
</evidence>
<name>A0ABR4Q0N0_9CEST</name>
<comment type="cofactor">
    <cofactor evidence="1 11">
        <name>Mn(2+)</name>
        <dbReference type="ChEBI" id="CHEBI:29035"/>
    </cofactor>
</comment>
<evidence type="ECO:0000256" key="1">
    <source>
        <dbReference type="ARBA" id="ARBA00001936"/>
    </source>
</evidence>
<dbReference type="PANTHER" id="PTHR12439:SF11">
    <property type="entry name" value="URIDYLATE-SPECIFIC ENDORIBONUCLEASE"/>
    <property type="match status" value="1"/>
</dbReference>
<evidence type="ECO:0000256" key="5">
    <source>
        <dbReference type="ARBA" id="ARBA00022723"/>
    </source>
</evidence>
<dbReference type="PANTHER" id="PTHR12439">
    <property type="entry name" value="PLACENTAL PROTEIN 11-RELATED"/>
    <property type="match status" value="1"/>
</dbReference>
<dbReference type="PROSITE" id="PS51959">
    <property type="entry name" value="ENDOU"/>
    <property type="match status" value="1"/>
</dbReference>
<comment type="similarity">
    <text evidence="2 11">Belongs to the ENDOU family.</text>
</comment>
<dbReference type="EMBL" id="JAKROA010000021">
    <property type="protein sequence ID" value="KAL5103059.1"/>
    <property type="molecule type" value="Genomic_DNA"/>
</dbReference>